<dbReference type="Gene3D" id="3.40.50.150">
    <property type="entry name" value="Vaccinia Virus protein VP39"/>
    <property type="match status" value="1"/>
</dbReference>
<protein>
    <submittedName>
        <fullName evidence="2">Ubiquinone/menaquinone biosynthesis C-methylase UbiE</fullName>
    </submittedName>
</protein>
<evidence type="ECO:0000313" key="3">
    <source>
        <dbReference type="Proteomes" id="UP001519287"/>
    </source>
</evidence>
<dbReference type="SUPFAM" id="SSF53335">
    <property type="entry name" value="S-adenosyl-L-methionine-dependent methyltransferases"/>
    <property type="match status" value="1"/>
</dbReference>
<name>A0ABS4J216_9BACL</name>
<accession>A0ABS4J216</accession>
<dbReference type="RefSeq" id="WP_209975130.1">
    <property type="nucleotide sequence ID" value="NZ_JAGGLB010000018.1"/>
</dbReference>
<proteinExistence type="predicted"/>
<keyword evidence="2" id="KW-0830">Ubiquinone</keyword>
<dbReference type="CDD" id="cd02440">
    <property type="entry name" value="AdoMet_MTases"/>
    <property type="match status" value="1"/>
</dbReference>
<gene>
    <name evidence="2" type="ORF">J2Z66_004976</name>
</gene>
<evidence type="ECO:0000313" key="2">
    <source>
        <dbReference type="EMBL" id="MBP1993355.1"/>
    </source>
</evidence>
<feature type="domain" description="Methyltransferase type 11" evidence="1">
    <location>
        <begin position="59"/>
        <end position="153"/>
    </location>
</feature>
<dbReference type="Pfam" id="PF08241">
    <property type="entry name" value="Methyltransf_11"/>
    <property type="match status" value="1"/>
</dbReference>
<reference evidence="2 3" key="1">
    <citation type="submission" date="2021-03" db="EMBL/GenBank/DDBJ databases">
        <title>Genomic Encyclopedia of Type Strains, Phase IV (KMG-IV): sequencing the most valuable type-strain genomes for metagenomic binning, comparative biology and taxonomic classification.</title>
        <authorList>
            <person name="Goeker M."/>
        </authorList>
    </citation>
    <scope>NUCLEOTIDE SEQUENCE [LARGE SCALE GENOMIC DNA]</scope>
    <source>
        <strain evidence="2 3">DSM 26048</strain>
    </source>
</reference>
<dbReference type="PANTHER" id="PTHR43591:SF24">
    <property type="entry name" value="2-METHOXY-6-POLYPRENYL-1,4-BENZOQUINOL METHYLASE, MITOCHONDRIAL"/>
    <property type="match status" value="1"/>
</dbReference>
<comment type="caution">
    <text evidence="2">The sequence shown here is derived from an EMBL/GenBank/DDBJ whole genome shotgun (WGS) entry which is preliminary data.</text>
</comment>
<dbReference type="EMBL" id="JAGGLB010000018">
    <property type="protein sequence ID" value="MBP1993355.1"/>
    <property type="molecule type" value="Genomic_DNA"/>
</dbReference>
<dbReference type="Proteomes" id="UP001519287">
    <property type="component" value="Unassembled WGS sequence"/>
</dbReference>
<keyword evidence="3" id="KW-1185">Reference proteome</keyword>
<dbReference type="InterPro" id="IPR013216">
    <property type="entry name" value="Methyltransf_11"/>
</dbReference>
<evidence type="ECO:0000259" key="1">
    <source>
        <dbReference type="Pfam" id="PF08241"/>
    </source>
</evidence>
<organism evidence="2 3">
    <name type="scientific">Paenibacillus eucommiae</name>
    <dbReference type="NCBI Taxonomy" id="1355755"/>
    <lineage>
        <taxon>Bacteria</taxon>
        <taxon>Bacillati</taxon>
        <taxon>Bacillota</taxon>
        <taxon>Bacilli</taxon>
        <taxon>Bacillales</taxon>
        <taxon>Paenibacillaceae</taxon>
        <taxon>Paenibacillus</taxon>
    </lineage>
</organism>
<dbReference type="PANTHER" id="PTHR43591">
    <property type="entry name" value="METHYLTRANSFERASE"/>
    <property type="match status" value="1"/>
</dbReference>
<sequence>MGRFELNEIEIKGLVKQHWNARAAEFDQVPQQGLHNKAQHQGWLHIWNELTGDKKLRVLDLGCGTGFLSLMLAELGHQVTGVDFAQEMLSMARWKAEQANLSIEFRFEDAESLHLPDGGFDLVVARHLIWTLPNPAKAMGEWWRMLKPDGRIALVEGQWDHQDNKSDYELIRGRLPFYSGQPSDQLAALLKQQGFTSVIVEPLMDAALWGETPTQDRYIVIGQKRTKNV</sequence>
<dbReference type="InterPro" id="IPR029063">
    <property type="entry name" value="SAM-dependent_MTases_sf"/>
</dbReference>